<dbReference type="GO" id="GO:0032259">
    <property type="term" value="P:methylation"/>
    <property type="evidence" value="ECO:0007669"/>
    <property type="project" value="UniProtKB-KW"/>
</dbReference>
<comment type="subcellular location">
    <subcellularLocation>
        <location evidence="9">Cytoplasm</location>
    </subcellularLocation>
</comment>
<dbReference type="PROSITE" id="PS00374">
    <property type="entry name" value="MGMT"/>
    <property type="match status" value="1"/>
</dbReference>
<dbReference type="InterPro" id="IPR036217">
    <property type="entry name" value="MethylDNA_cys_MeTrfase_DNAb"/>
</dbReference>
<keyword evidence="3 9" id="KW-0963">Cytoplasm</keyword>
<evidence type="ECO:0000313" key="13">
    <source>
        <dbReference type="Proteomes" id="UP000234639"/>
    </source>
</evidence>
<dbReference type="InterPro" id="IPR023546">
    <property type="entry name" value="MGMT"/>
</dbReference>
<comment type="function">
    <text evidence="9">Involved in the cellular defense against the biological effects of O6-methylguanine (O6-MeG) and O4-methylthymine (O4-MeT) in DNA. Repairs the methylated nucleobase in DNA by stoichiometrically transferring the methyl group to a cysteine residue in the enzyme. This is a suicide reaction: the enzyme is irreversibly inactivated.</text>
</comment>
<evidence type="ECO:0000256" key="3">
    <source>
        <dbReference type="ARBA" id="ARBA00022490"/>
    </source>
</evidence>
<dbReference type="GO" id="GO:0005737">
    <property type="term" value="C:cytoplasm"/>
    <property type="evidence" value="ECO:0007669"/>
    <property type="project" value="UniProtKB-SubCell"/>
</dbReference>
<dbReference type="CDD" id="cd06445">
    <property type="entry name" value="ATase"/>
    <property type="match status" value="1"/>
</dbReference>
<proteinExistence type="inferred from homology"/>
<evidence type="ECO:0000259" key="11">
    <source>
        <dbReference type="Pfam" id="PF02870"/>
    </source>
</evidence>
<protein>
    <recommendedName>
        <fullName evidence="9">Methylated-DNA--protein-cysteine methyltransferase</fullName>
        <ecNumber evidence="9">2.1.1.63</ecNumber>
    </recommendedName>
    <alternativeName>
        <fullName evidence="9">6-O-methylguanine-DNA methyltransferase</fullName>
        <shortName evidence="9">MGMT</shortName>
    </alternativeName>
    <alternativeName>
        <fullName evidence="9">O-6-methylguanine-DNA-alkyltransferase</fullName>
    </alternativeName>
</protein>
<keyword evidence="6 9" id="KW-0227">DNA damage</keyword>
<dbReference type="PANTHER" id="PTHR10815">
    <property type="entry name" value="METHYLATED-DNA--PROTEIN-CYSTEINE METHYLTRANSFERASE"/>
    <property type="match status" value="1"/>
</dbReference>
<comment type="similarity">
    <text evidence="2 9">Belongs to the MGMT family.</text>
</comment>
<organism evidence="12 13">
    <name type="scientific">Campylobacter ureolyticus</name>
    <dbReference type="NCBI Taxonomy" id="827"/>
    <lineage>
        <taxon>Bacteria</taxon>
        <taxon>Pseudomonadati</taxon>
        <taxon>Campylobacterota</taxon>
        <taxon>Epsilonproteobacteria</taxon>
        <taxon>Campylobacterales</taxon>
        <taxon>Campylobacteraceae</taxon>
        <taxon>Campylobacter</taxon>
    </lineage>
</organism>
<dbReference type="Pfam" id="PF02870">
    <property type="entry name" value="Methyltransf_1N"/>
    <property type="match status" value="1"/>
</dbReference>
<evidence type="ECO:0000256" key="1">
    <source>
        <dbReference type="ARBA" id="ARBA00001286"/>
    </source>
</evidence>
<evidence type="ECO:0000256" key="8">
    <source>
        <dbReference type="ARBA" id="ARBA00049348"/>
    </source>
</evidence>
<evidence type="ECO:0000256" key="9">
    <source>
        <dbReference type="HAMAP-Rule" id="MF_00772"/>
    </source>
</evidence>
<dbReference type="Pfam" id="PF01035">
    <property type="entry name" value="DNA_binding_1"/>
    <property type="match status" value="1"/>
</dbReference>
<dbReference type="NCBIfam" id="TIGR00589">
    <property type="entry name" value="ogt"/>
    <property type="match status" value="1"/>
</dbReference>
<reference evidence="12 13" key="1">
    <citation type="submission" date="2017-12" db="EMBL/GenBank/DDBJ databases">
        <title>Phylogenetic diversity of female urinary microbiome.</title>
        <authorList>
            <person name="Thomas-White K."/>
            <person name="Wolfe A.J."/>
        </authorList>
    </citation>
    <scope>NUCLEOTIDE SEQUENCE [LARGE SCALE GENOMIC DNA]</scope>
    <source>
        <strain evidence="12 13">UMB0112</strain>
    </source>
</reference>
<dbReference type="Proteomes" id="UP000234639">
    <property type="component" value="Unassembled WGS sequence"/>
</dbReference>
<dbReference type="GO" id="GO:0003908">
    <property type="term" value="F:methylated-DNA-[protein]-cysteine S-methyltransferase activity"/>
    <property type="evidence" value="ECO:0007669"/>
    <property type="project" value="UniProtKB-UniRule"/>
</dbReference>
<dbReference type="AlphaFoldDB" id="A0A2I1N987"/>
<evidence type="ECO:0000256" key="2">
    <source>
        <dbReference type="ARBA" id="ARBA00008711"/>
    </source>
</evidence>
<dbReference type="SUPFAM" id="SSF46767">
    <property type="entry name" value="Methylated DNA-protein cysteine methyltransferase, C-terminal domain"/>
    <property type="match status" value="1"/>
</dbReference>
<dbReference type="Gene3D" id="1.10.10.10">
    <property type="entry name" value="Winged helix-like DNA-binding domain superfamily/Winged helix DNA-binding domain"/>
    <property type="match status" value="1"/>
</dbReference>
<dbReference type="RefSeq" id="WP_101637351.1">
    <property type="nucleotide sequence ID" value="NZ_PKHU01000005.1"/>
</dbReference>
<accession>A0A2I1N987</accession>
<evidence type="ECO:0000256" key="5">
    <source>
        <dbReference type="ARBA" id="ARBA00022679"/>
    </source>
</evidence>
<feature type="domain" description="Methylguanine DNA methyltransferase ribonuclease-like" evidence="11">
    <location>
        <begin position="12"/>
        <end position="65"/>
    </location>
</feature>
<evidence type="ECO:0000256" key="6">
    <source>
        <dbReference type="ARBA" id="ARBA00022763"/>
    </source>
</evidence>
<feature type="domain" description="Methylated-DNA-[protein]-cysteine S-methyltransferase DNA binding" evidence="10">
    <location>
        <begin position="70"/>
        <end position="147"/>
    </location>
</feature>
<dbReference type="InterPro" id="IPR001497">
    <property type="entry name" value="MethylDNA_cys_MeTrfase_AS"/>
</dbReference>
<evidence type="ECO:0000256" key="4">
    <source>
        <dbReference type="ARBA" id="ARBA00022603"/>
    </source>
</evidence>
<dbReference type="HAMAP" id="MF_00772">
    <property type="entry name" value="OGT"/>
    <property type="match status" value="1"/>
</dbReference>
<dbReference type="InterPro" id="IPR036631">
    <property type="entry name" value="MGMT_N_sf"/>
</dbReference>
<evidence type="ECO:0000256" key="7">
    <source>
        <dbReference type="ARBA" id="ARBA00023204"/>
    </source>
</evidence>
<evidence type="ECO:0000313" key="12">
    <source>
        <dbReference type="EMBL" id="PKZ28943.1"/>
    </source>
</evidence>
<gene>
    <name evidence="12" type="ORF">CYJ41_05805</name>
</gene>
<dbReference type="InterPro" id="IPR008332">
    <property type="entry name" value="MethylG_MeTrfase_N"/>
</dbReference>
<dbReference type="GO" id="GO:0006307">
    <property type="term" value="P:DNA alkylation repair"/>
    <property type="evidence" value="ECO:0007669"/>
    <property type="project" value="UniProtKB-UniRule"/>
</dbReference>
<comment type="catalytic activity">
    <reaction evidence="1 9">
        <text>a 4-O-methyl-thymidine in DNA + L-cysteinyl-[protein] = a thymidine in DNA + S-methyl-L-cysteinyl-[protein]</text>
        <dbReference type="Rhea" id="RHEA:53428"/>
        <dbReference type="Rhea" id="RHEA-COMP:10131"/>
        <dbReference type="Rhea" id="RHEA-COMP:10132"/>
        <dbReference type="Rhea" id="RHEA-COMP:13555"/>
        <dbReference type="Rhea" id="RHEA-COMP:13556"/>
        <dbReference type="ChEBI" id="CHEBI:29950"/>
        <dbReference type="ChEBI" id="CHEBI:82612"/>
        <dbReference type="ChEBI" id="CHEBI:137386"/>
        <dbReference type="ChEBI" id="CHEBI:137387"/>
        <dbReference type="EC" id="2.1.1.63"/>
    </reaction>
</comment>
<evidence type="ECO:0000259" key="10">
    <source>
        <dbReference type="Pfam" id="PF01035"/>
    </source>
</evidence>
<keyword evidence="5 9" id="KW-0808">Transferase</keyword>
<name>A0A2I1N987_9BACT</name>
<sequence>MQKVYFRAGFINLEIYGDNNGISEIKFVNFYKNLSTNDENLKLCIDELSRYFKGELKSFSVKLNITGTKFEKNVYNALLKIPYGQVRTYKEIAKSINHPKAYRAVGNANSKNKIPIIIPCHRVVSNSGIGGYTGGISIKTNLLKIEKYL</sequence>
<dbReference type="InterPro" id="IPR014048">
    <property type="entry name" value="MethylDNA_cys_MeTrfase_DNA-bd"/>
</dbReference>
<dbReference type="EMBL" id="PKHU01000005">
    <property type="protein sequence ID" value="PKZ28943.1"/>
    <property type="molecule type" value="Genomic_DNA"/>
</dbReference>
<feature type="active site" description="Nucleophile; methyl group acceptor" evidence="9">
    <location>
        <position position="120"/>
    </location>
</feature>
<dbReference type="Gene3D" id="3.30.160.70">
    <property type="entry name" value="Methylated DNA-protein cysteine methyltransferase domain"/>
    <property type="match status" value="1"/>
</dbReference>
<comment type="catalytic activity">
    <reaction evidence="8 9">
        <text>a 6-O-methyl-2'-deoxyguanosine in DNA + L-cysteinyl-[protein] = S-methyl-L-cysteinyl-[protein] + a 2'-deoxyguanosine in DNA</text>
        <dbReference type="Rhea" id="RHEA:24000"/>
        <dbReference type="Rhea" id="RHEA-COMP:10131"/>
        <dbReference type="Rhea" id="RHEA-COMP:10132"/>
        <dbReference type="Rhea" id="RHEA-COMP:11367"/>
        <dbReference type="Rhea" id="RHEA-COMP:11368"/>
        <dbReference type="ChEBI" id="CHEBI:29950"/>
        <dbReference type="ChEBI" id="CHEBI:82612"/>
        <dbReference type="ChEBI" id="CHEBI:85445"/>
        <dbReference type="ChEBI" id="CHEBI:85448"/>
        <dbReference type="EC" id="2.1.1.63"/>
    </reaction>
</comment>
<keyword evidence="4 9" id="KW-0489">Methyltransferase</keyword>
<dbReference type="InterPro" id="IPR036388">
    <property type="entry name" value="WH-like_DNA-bd_sf"/>
</dbReference>
<dbReference type="FunFam" id="1.10.10.10:FF:000214">
    <property type="entry name" value="Methylated-DNA--protein-cysteine methyltransferase"/>
    <property type="match status" value="1"/>
</dbReference>
<comment type="miscellaneous">
    <text evidence="9">This enzyme catalyzes only one turnover and therefore is not strictly catalytic. According to one definition, an enzyme is a biocatalyst that acts repeatedly and over many reaction cycles.</text>
</comment>
<comment type="caution">
    <text evidence="12">The sequence shown here is derived from an EMBL/GenBank/DDBJ whole genome shotgun (WGS) entry which is preliminary data.</text>
</comment>
<keyword evidence="7 9" id="KW-0234">DNA repair</keyword>
<dbReference type="EC" id="2.1.1.63" evidence="9"/>
<dbReference type="SUPFAM" id="SSF53155">
    <property type="entry name" value="Methylated DNA-protein cysteine methyltransferase domain"/>
    <property type="match status" value="1"/>
</dbReference>
<dbReference type="PANTHER" id="PTHR10815:SF13">
    <property type="entry name" value="METHYLATED-DNA--PROTEIN-CYSTEINE METHYLTRANSFERASE"/>
    <property type="match status" value="1"/>
</dbReference>